<evidence type="ECO:0000256" key="5">
    <source>
        <dbReference type="ARBA" id="ARBA00022989"/>
    </source>
</evidence>
<evidence type="ECO:0000256" key="3">
    <source>
        <dbReference type="ARBA" id="ARBA00022448"/>
    </source>
</evidence>
<dbReference type="InterPro" id="IPR002524">
    <property type="entry name" value="Cation_efflux"/>
</dbReference>
<proteinExistence type="inferred from homology"/>
<evidence type="ECO:0000256" key="7">
    <source>
        <dbReference type="SAM" id="Phobius"/>
    </source>
</evidence>
<feature type="transmembrane region" description="Helical" evidence="7">
    <location>
        <begin position="35"/>
        <end position="57"/>
    </location>
</feature>
<dbReference type="Gene3D" id="3.30.70.1350">
    <property type="entry name" value="Cation efflux protein, cytoplasmic domain"/>
    <property type="match status" value="1"/>
</dbReference>
<evidence type="ECO:0000256" key="1">
    <source>
        <dbReference type="ARBA" id="ARBA00004141"/>
    </source>
</evidence>
<dbReference type="InterPro" id="IPR027469">
    <property type="entry name" value="Cation_efflux_TMD_sf"/>
</dbReference>
<evidence type="ECO:0000259" key="9">
    <source>
        <dbReference type="Pfam" id="PF16916"/>
    </source>
</evidence>
<dbReference type="SUPFAM" id="SSF161111">
    <property type="entry name" value="Cation efflux protein transmembrane domain-like"/>
    <property type="match status" value="1"/>
</dbReference>
<dbReference type="InterPro" id="IPR050291">
    <property type="entry name" value="CDF_Transporter"/>
</dbReference>
<dbReference type="PANTHER" id="PTHR43840:SF15">
    <property type="entry name" value="MITOCHONDRIAL METAL TRANSPORTER 1-RELATED"/>
    <property type="match status" value="1"/>
</dbReference>
<dbReference type="GO" id="GO:0016020">
    <property type="term" value="C:membrane"/>
    <property type="evidence" value="ECO:0007669"/>
    <property type="project" value="UniProtKB-SubCell"/>
</dbReference>
<dbReference type="InterPro" id="IPR027470">
    <property type="entry name" value="Cation_efflux_CTD"/>
</dbReference>
<organism evidence="10 11">
    <name type="scientific">Biomaibacter acetigenes</name>
    <dbReference type="NCBI Taxonomy" id="2316383"/>
    <lineage>
        <taxon>Bacteria</taxon>
        <taxon>Bacillati</taxon>
        <taxon>Bacillota</taxon>
        <taxon>Clostridia</taxon>
        <taxon>Thermosediminibacterales</taxon>
        <taxon>Tepidanaerobacteraceae</taxon>
        <taxon>Biomaibacter</taxon>
    </lineage>
</organism>
<dbReference type="PANTHER" id="PTHR43840">
    <property type="entry name" value="MITOCHONDRIAL METAL TRANSPORTER 1-RELATED"/>
    <property type="match status" value="1"/>
</dbReference>
<dbReference type="Pfam" id="PF01545">
    <property type="entry name" value="Cation_efflux"/>
    <property type="match status" value="1"/>
</dbReference>
<gene>
    <name evidence="10" type="ORF">D2962_15685</name>
</gene>
<protein>
    <submittedName>
        <fullName evidence="10">Cation diffusion facilitator family transporter</fullName>
    </submittedName>
</protein>
<feature type="transmembrane region" description="Helical" evidence="7">
    <location>
        <begin position="140"/>
        <end position="158"/>
    </location>
</feature>
<accession>A0A3G2R8W4</accession>
<dbReference type="Proteomes" id="UP000280960">
    <property type="component" value="Chromosome"/>
</dbReference>
<dbReference type="Pfam" id="PF16916">
    <property type="entry name" value="ZT_dimer"/>
    <property type="match status" value="1"/>
</dbReference>
<keyword evidence="5 7" id="KW-1133">Transmembrane helix</keyword>
<dbReference type="InterPro" id="IPR036837">
    <property type="entry name" value="Cation_efflux_CTD_sf"/>
</dbReference>
<sequence length="319" mass="34869">MNKIVQKTVDYMIIHFLKETQLSQKVIESETRRKYAYLEAWVSIIGNFLLAAIKVSFGLMLNSISLLADAAHTASDVMTSVVVLLGFKLSSSPADEKHPYGHGRIEFLATLLIAVMLIIVGVEFGKTSYDRLISNTPVKGSYAVAVVMIAGAIFKEWMSQFSIDLGTRINAPALIADAWHHRTDGIASVLVAAAIVASQYGYYKVDAVFGMGVSALIVYTGVSIARDSSSKLIGEAADQEIIEDIERLALSVPGVTGIHKIHVHDYGDRKMISLHIQVGNHLSLIKAHDISEQVERVIESKINSKALVHVEPLLDLEQS</sequence>
<keyword evidence="3" id="KW-0813">Transport</keyword>
<reference evidence="10 11" key="1">
    <citation type="submission" date="2018-10" db="EMBL/GenBank/DDBJ databases">
        <authorList>
            <person name="Zhang X."/>
        </authorList>
    </citation>
    <scope>NUCLEOTIDE SEQUENCE [LARGE SCALE GENOMIC DNA]</scope>
    <source>
        <strain evidence="10 11">SK-G1</strain>
    </source>
</reference>
<feature type="domain" description="Cation efflux protein cytoplasmic" evidence="9">
    <location>
        <begin position="238"/>
        <end position="312"/>
    </location>
</feature>
<feature type="transmembrane region" description="Helical" evidence="7">
    <location>
        <begin position="208"/>
        <end position="225"/>
    </location>
</feature>
<evidence type="ECO:0000256" key="6">
    <source>
        <dbReference type="ARBA" id="ARBA00023136"/>
    </source>
</evidence>
<feature type="domain" description="Cation efflux protein transmembrane" evidence="8">
    <location>
        <begin position="41"/>
        <end position="233"/>
    </location>
</feature>
<dbReference type="FunFam" id="1.20.1510.10:FF:000006">
    <property type="entry name" value="Divalent cation efflux transporter"/>
    <property type="match status" value="1"/>
</dbReference>
<dbReference type="RefSeq" id="WP_120767312.1">
    <property type="nucleotide sequence ID" value="NZ_CP033169.1"/>
</dbReference>
<dbReference type="KEGG" id="bacg:D2962_15685"/>
<keyword evidence="11" id="KW-1185">Reference proteome</keyword>
<evidence type="ECO:0000313" key="11">
    <source>
        <dbReference type="Proteomes" id="UP000280960"/>
    </source>
</evidence>
<dbReference type="Gene3D" id="1.20.1510.10">
    <property type="entry name" value="Cation efflux protein transmembrane domain"/>
    <property type="match status" value="1"/>
</dbReference>
<evidence type="ECO:0000256" key="4">
    <source>
        <dbReference type="ARBA" id="ARBA00022692"/>
    </source>
</evidence>
<keyword evidence="4 7" id="KW-0812">Transmembrane</keyword>
<keyword evidence="6 7" id="KW-0472">Membrane</keyword>
<comment type="subcellular location">
    <subcellularLocation>
        <location evidence="1">Membrane</location>
        <topology evidence="1">Multi-pass membrane protein</topology>
    </subcellularLocation>
</comment>
<evidence type="ECO:0000259" key="8">
    <source>
        <dbReference type="Pfam" id="PF01545"/>
    </source>
</evidence>
<feature type="transmembrane region" description="Helical" evidence="7">
    <location>
        <begin position="107"/>
        <end position="125"/>
    </location>
</feature>
<dbReference type="SUPFAM" id="SSF160240">
    <property type="entry name" value="Cation efflux protein cytoplasmic domain-like"/>
    <property type="match status" value="1"/>
</dbReference>
<evidence type="ECO:0000313" key="10">
    <source>
        <dbReference type="EMBL" id="AYO31853.1"/>
    </source>
</evidence>
<dbReference type="EMBL" id="CP033169">
    <property type="protein sequence ID" value="AYO31853.1"/>
    <property type="molecule type" value="Genomic_DNA"/>
</dbReference>
<name>A0A3G2R8W4_9FIRM</name>
<dbReference type="InterPro" id="IPR058533">
    <property type="entry name" value="Cation_efflux_TM"/>
</dbReference>
<dbReference type="GO" id="GO:0008324">
    <property type="term" value="F:monoatomic cation transmembrane transporter activity"/>
    <property type="evidence" value="ECO:0007669"/>
    <property type="project" value="InterPro"/>
</dbReference>
<dbReference type="AlphaFoldDB" id="A0A3G2R8W4"/>
<evidence type="ECO:0000256" key="2">
    <source>
        <dbReference type="ARBA" id="ARBA00008114"/>
    </source>
</evidence>
<dbReference type="NCBIfam" id="TIGR01297">
    <property type="entry name" value="CDF"/>
    <property type="match status" value="1"/>
</dbReference>
<comment type="similarity">
    <text evidence="2">Belongs to the cation diffusion facilitator (CDF) transporter (TC 2.A.4) family.</text>
</comment>